<organism evidence="2">
    <name type="scientific">Kitasatospora camelliae</name>
    <dbReference type="NCBI Taxonomy" id="3156397"/>
    <lineage>
        <taxon>Bacteria</taxon>
        <taxon>Bacillati</taxon>
        <taxon>Actinomycetota</taxon>
        <taxon>Actinomycetes</taxon>
        <taxon>Kitasatosporales</taxon>
        <taxon>Streptomycetaceae</taxon>
        <taxon>Kitasatospora</taxon>
    </lineage>
</organism>
<reference evidence="2" key="1">
    <citation type="submission" date="2024-06" db="EMBL/GenBank/DDBJ databases">
        <title>The genome sequences of Kitasatospora sp. strain HUAS MG31.</title>
        <authorList>
            <person name="Mo P."/>
        </authorList>
    </citation>
    <scope>NUCLEOTIDE SEQUENCE</scope>
    <source>
        <strain evidence="2">HUAS MG31</strain>
    </source>
</reference>
<proteinExistence type="predicted"/>
<dbReference type="EMBL" id="CP159872">
    <property type="protein sequence ID" value="XCM79794.1"/>
    <property type="molecule type" value="Genomic_DNA"/>
</dbReference>
<evidence type="ECO:0008006" key="3">
    <source>
        <dbReference type="Google" id="ProtNLM"/>
    </source>
</evidence>
<feature type="chain" id="PRO_5043448361" description="Secreted protein" evidence="1">
    <location>
        <begin position="31"/>
        <end position="250"/>
    </location>
</feature>
<name>A0AAU8JVF0_9ACTN</name>
<protein>
    <recommendedName>
        <fullName evidence="3">Secreted protein</fullName>
    </recommendedName>
</protein>
<dbReference type="KEGG" id="kcm:ABWK59_13130"/>
<feature type="signal peptide" evidence="1">
    <location>
        <begin position="1"/>
        <end position="30"/>
    </location>
</feature>
<gene>
    <name evidence="2" type="ORF">ABWK59_13130</name>
</gene>
<accession>A0AAU8JVF0</accession>
<sequence length="250" mass="25799">METTTIRRAAVLLAGAALAATVLTPGAASAAEPAGTVTSAVEPPADFRDCPQLPAGADPARWRCEVHVAAPRLTLGTVHDLELAPMMLTFAEGPLPDGRPGQVWGALRSAPTAVPGGVTGNPGGDRSAVLGMSIRPEYGGRSDFYTGEFSLRFRLDGPLLPPGCTVGGGRDGGTAPIDLRLKRSGPSERVSVDPPLIRYATYDDTFAAAATDGCGPLGHLLDARLGLPAPTGNLIANQAAYTFRTYDRLG</sequence>
<dbReference type="RefSeq" id="WP_354640714.1">
    <property type="nucleotide sequence ID" value="NZ_CP159872.1"/>
</dbReference>
<evidence type="ECO:0000313" key="2">
    <source>
        <dbReference type="EMBL" id="XCM79794.1"/>
    </source>
</evidence>
<keyword evidence="1" id="KW-0732">Signal</keyword>
<dbReference type="AlphaFoldDB" id="A0AAU8JVF0"/>
<evidence type="ECO:0000256" key="1">
    <source>
        <dbReference type="SAM" id="SignalP"/>
    </source>
</evidence>